<dbReference type="STRING" id="278856.A0A212EUD2"/>
<evidence type="ECO:0000256" key="2">
    <source>
        <dbReference type="ARBA" id="ARBA00023002"/>
    </source>
</evidence>
<dbReference type="InterPro" id="IPR002347">
    <property type="entry name" value="SDR_fam"/>
</dbReference>
<reference evidence="3 4" key="1">
    <citation type="journal article" date="2011" name="Cell">
        <title>The monarch butterfly genome yields insights into long-distance migration.</title>
        <authorList>
            <person name="Zhan S."/>
            <person name="Merlin C."/>
            <person name="Boore J.L."/>
            <person name="Reppert S.M."/>
        </authorList>
    </citation>
    <scope>NUCLEOTIDE SEQUENCE [LARGE SCALE GENOMIC DNA]</scope>
    <source>
        <strain evidence="3">F-2</strain>
    </source>
</reference>
<keyword evidence="4" id="KW-1185">Reference proteome</keyword>
<dbReference type="PANTHER" id="PTHR44229:SF8">
    <property type="entry name" value="ALCOHOL DEHYDROGENASE-RELATED"/>
    <property type="match status" value="1"/>
</dbReference>
<evidence type="ECO:0000313" key="4">
    <source>
        <dbReference type="Proteomes" id="UP000007151"/>
    </source>
</evidence>
<dbReference type="eggNOG" id="KOG4169">
    <property type="taxonomic scope" value="Eukaryota"/>
</dbReference>
<dbReference type="GO" id="GO:0005737">
    <property type="term" value="C:cytoplasm"/>
    <property type="evidence" value="ECO:0007669"/>
    <property type="project" value="TreeGrafter"/>
</dbReference>
<proteinExistence type="inferred from homology"/>
<comment type="similarity">
    <text evidence="1">Belongs to the short-chain dehydrogenases/reductases (SDR) family.</text>
</comment>
<dbReference type="Pfam" id="PF00106">
    <property type="entry name" value="adh_short"/>
    <property type="match status" value="1"/>
</dbReference>
<dbReference type="SUPFAM" id="SSF51735">
    <property type="entry name" value="NAD(P)-binding Rossmann-fold domains"/>
    <property type="match status" value="1"/>
</dbReference>
<dbReference type="AlphaFoldDB" id="A0A212EUD2"/>
<dbReference type="InParanoid" id="A0A212EUD2"/>
<dbReference type="PRINTS" id="PR00080">
    <property type="entry name" value="SDRFAMILY"/>
</dbReference>
<dbReference type="KEGG" id="dpl:KGM_215456"/>
<dbReference type="Proteomes" id="UP000007151">
    <property type="component" value="Unassembled WGS sequence"/>
</dbReference>
<dbReference type="GO" id="GO:0016616">
    <property type="term" value="F:oxidoreductase activity, acting on the CH-OH group of donors, NAD or NADP as acceptor"/>
    <property type="evidence" value="ECO:0007669"/>
    <property type="project" value="TreeGrafter"/>
</dbReference>
<evidence type="ECO:0000256" key="1">
    <source>
        <dbReference type="ARBA" id="ARBA00006484"/>
    </source>
</evidence>
<dbReference type="PRINTS" id="PR00081">
    <property type="entry name" value="GDHRDH"/>
</dbReference>
<organism evidence="3 4">
    <name type="scientific">Danaus plexippus plexippus</name>
    <dbReference type="NCBI Taxonomy" id="278856"/>
    <lineage>
        <taxon>Eukaryota</taxon>
        <taxon>Metazoa</taxon>
        <taxon>Ecdysozoa</taxon>
        <taxon>Arthropoda</taxon>
        <taxon>Hexapoda</taxon>
        <taxon>Insecta</taxon>
        <taxon>Pterygota</taxon>
        <taxon>Neoptera</taxon>
        <taxon>Endopterygota</taxon>
        <taxon>Lepidoptera</taxon>
        <taxon>Glossata</taxon>
        <taxon>Ditrysia</taxon>
        <taxon>Papilionoidea</taxon>
        <taxon>Nymphalidae</taxon>
        <taxon>Danainae</taxon>
        <taxon>Danaini</taxon>
        <taxon>Danaina</taxon>
        <taxon>Danaus</taxon>
        <taxon>Danaus</taxon>
    </lineage>
</organism>
<comment type="caution">
    <text evidence="3">The sequence shown here is derived from an EMBL/GenBank/DDBJ whole genome shotgun (WGS) entry which is preliminary data.</text>
</comment>
<dbReference type="InterPro" id="IPR036291">
    <property type="entry name" value="NAD(P)-bd_dom_sf"/>
</dbReference>
<dbReference type="EMBL" id="AGBW02012439">
    <property type="protein sequence ID" value="OWR45061.1"/>
    <property type="molecule type" value="Genomic_DNA"/>
</dbReference>
<name>A0A212EUD2_DANPL</name>
<keyword evidence="2" id="KW-0560">Oxidoreductase</keyword>
<dbReference type="PANTHER" id="PTHR44229">
    <property type="entry name" value="15-HYDROXYPROSTAGLANDIN DEHYDROGENASE [NAD(+)]"/>
    <property type="match status" value="1"/>
</dbReference>
<evidence type="ECO:0000313" key="3">
    <source>
        <dbReference type="EMBL" id="OWR45061.1"/>
    </source>
</evidence>
<protein>
    <submittedName>
        <fullName evidence="3">15-hydroxyprostaglandin dehydrogenase</fullName>
    </submittedName>
</protein>
<dbReference type="Gene3D" id="3.40.50.720">
    <property type="entry name" value="NAD(P)-binding Rossmann-like Domain"/>
    <property type="match status" value="1"/>
</dbReference>
<accession>A0A212EUD2</accession>
<gene>
    <name evidence="3" type="ORF">KGM_215456</name>
</gene>
<sequence length="141" mass="15200">MKKVAILDIDDKTGEQLSEKLNRSYTNKVVFIKCDVSKENDVQTAYEQSLKTLGLIDVIINNAGGMDDSPNVWRTASDVNWQDLVSFTMKGVSHMGKDEGGAGGTIINVSSVVALISMPILPIYSGSEAAVIQFGRSMAIS</sequence>